<sequence length="144" mass="15344">MPGLRWGCIGSIGKGNGRHEYYACCTIMYMAATPAAAVGLCKRLAETVSKPPPYSCVGSCPLTTNTAAIGEEDVGEVGFDPPCSASSPARSRSGGVTEAKELLLILLILLLLLLLLLLQRLVLVVLRLMRRLVLMAMVVLMVVL</sequence>
<evidence type="ECO:0000313" key="2">
    <source>
        <dbReference type="EnsemblMetazoa" id="ACOM023302-PA.1"/>
    </source>
</evidence>
<dbReference type="AlphaFoldDB" id="A0A8W7P0P6"/>
<name>A0A8W7P0P6_ANOCL</name>
<dbReference type="EnsemblMetazoa" id="ACOM023302-RA">
    <property type="protein sequence ID" value="ACOM023302-PA.1"/>
    <property type="gene ID" value="ACOM023302"/>
</dbReference>
<keyword evidence="1" id="KW-0812">Transmembrane</keyword>
<dbReference type="Proteomes" id="UP000075882">
    <property type="component" value="Unassembled WGS sequence"/>
</dbReference>
<reference evidence="2" key="1">
    <citation type="submission" date="2022-08" db="UniProtKB">
        <authorList>
            <consortium name="EnsemblMetazoa"/>
        </authorList>
    </citation>
    <scope>IDENTIFICATION</scope>
</reference>
<organism evidence="2">
    <name type="scientific">Anopheles coluzzii</name>
    <name type="common">African malaria mosquito</name>
    <dbReference type="NCBI Taxonomy" id="1518534"/>
    <lineage>
        <taxon>Eukaryota</taxon>
        <taxon>Metazoa</taxon>
        <taxon>Ecdysozoa</taxon>
        <taxon>Arthropoda</taxon>
        <taxon>Hexapoda</taxon>
        <taxon>Insecta</taxon>
        <taxon>Pterygota</taxon>
        <taxon>Neoptera</taxon>
        <taxon>Endopterygota</taxon>
        <taxon>Diptera</taxon>
        <taxon>Nematocera</taxon>
        <taxon>Culicoidea</taxon>
        <taxon>Culicidae</taxon>
        <taxon>Anophelinae</taxon>
        <taxon>Anopheles</taxon>
    </lineage>
</organism>
<keyword evidence="1" id="KW-0472">Membrane</keyword>
<protein>
    <submittedName>
        <fullName evidence="2">Uncharacterized protein</fullName>
    </submittedName>
</protein>
<keyword evidence="1" id="KW-1133">Transmembrane helix</keyword>
<accession>A0A8W7P0P6</accession>
<evidence type="ECO:0000256" key="1">
    <source>
        <dbReference type="SAM" id="Phobius"/>
    </source>
</evidence>
<proteinExistence type="predicted"/>
<feature type="transmembrane region" description="Helical" evidence="1">
    <location>
        <begin position="102"/>
        <end position="118"/>
    </location>
</feature>